<dbReference type="PANTHER" id="PTHR47447:SF17">
    <property type="entry name" value="OS12G0638900 PROTEIN"/>
    <property type="match status" value="1"/>
</dbReference>
<organism evidence="5 6">
    <name type="scientific">Effrenium voratum</name>
    <dbReference type="NCBI Taxonomy" id="2562239"/>
    <lineage>
        <taxon>Eukaryota</taxon>
        <taxon>Sar</taxon>
        <taxon>Alveolata</taxon>
        <taxon>Dinophyceae</taxon>
        <taxon>Suessiales</taxon>
        <taxon>Symbiodiniaceae</taxon>
        <taxon>Effrenium</taxon>
    </lineage>
</organism>
<accession>A0AA36MM70</accession>
<dbReference type="PROSITE" id="PS51375">
    <property type="entry name" value="PPR"/>
    <property type="match status" value="2"/>
</dbReference>
<feature type="region of interest" description="Disordered" evidence="3">
    <location>
        <begin position="1159"/>
        <end position="1195"/>
    </location>
</feature>
<evidence type="ECO:0000256" key="2">
    <source>
        <dbReference type="PROSITE-ProRule" id="PRU00708"/>
    </source>
</evidence>
<dbReference type="Gene3D" id="1.25.40.10">
    <property type="entry name" value="Tetratricopeptide repeat domain"/>
    <property type="match status" value="4"/>
</dbReference>
<reference evidence="5" key="1">
    <citation type="submission" date="2023-08" db="EMBL/GenBank/DDBJ databases">
        <authorList>
            <person name="Chen Y."/>
            <person name="Shah S."/>
            <person name="Dougan E. K."/>
            <person name="Thang M."/>
            <person name="Chan C."/>
        </authorList>
    </citation>
    <scope>NUCLEOTIDE SEQUENCE</scope>
</reference>
<evidence type="ECO:0000256" key="3">
    <source>
        <dbReference type="SAM" id="MobiDB-lite"/>
    </source>
</evidence>
<keyword evidence="6" id="KW-1185">Reference proteome</keyword>
<dbReference type="PANTHER" id="PTHR47447">
    <property type="entry name" value="OS03G0856100 PROTEIN"/>
    <property type="match status" value="1"/>
</dbReference>
<name>A0AA36MM70_9DINO</name>
<dbReference type="AlphaFoldDB" id="A0AA36MM70"/>
<feature type="repeat" description="PPR" evidence="2">
    <location>
        <begin position="241"/>
        <end position="275"/>
    </location>
</feature>
<dbReference type="Proteomes" id="UP001178507">
    <property type="component" value="Unassembled WGS sequence"/>
</dbReference>
<dbReference type="Pfam" id="PF13812">
    <property type="entry name" value="PPR_3"/>
    <property type="match status" value="2"/>
</dbReference>
<evidence type="ECO:0000256" key="1">
    <source>
        <dbReference type="ARBA" id="ARBA00022737"/>
    </source>
</evidence>
<protein>
    <recommendedName>
        <fullName evidence="4">Cyclic nucleotide-binding domain-containing protein</fullName>
    </recommendedName>
</protein>
<feature type="repeat" description="PPR" evidence="2">
    <location>
        <begin position="66"/>
        <end position="96"/>
    </location>
</feature>
<keyword evidence="1" id="KW-0677">Repeat</keyword>
<dbReference type="InterPro" id="IPR011990">
    <property type="entry name" value="TPR-like_helical_dom_sf"/>
</dbReference>
<comment type="caution">
    <text evidence="5">The sequence shown here is derived from an EMBL/GenBank/DDBJ whole genome shotgun (WGS) entry which is preliminary data.</text>
</comment>
<dbReference type="PROSITE" id="PS50042">
    <property type="entry name" value="CNMP_BINDING_3"/>
    <property type="match status" value="1"/>
</dbReference>
<sequence>MRALRDIGNGSWQHFNSTLAARCALRGVGNGAWRDLNSSMAACSAAQWQEVLQIWRHGVDNRWRPDVVSYNILLRALGRAAQWPCAAEILQQLREADKGVRPNIRSYNTMLAGYEKSAVWTRAQALLEVMKEEVGLDQVSHHTMISAFAKADQPEKAVQALSQAENLVGLAGYNAAIRALATEVSPGLWEQASELFRRMAAQTVKPDLGSFNGLISVYGSVSLWFRALHVMAELQARLQPDQVTWSSVVDACGRGHQWQAAVDCLAAMRQSTASPNVVVWTALMKAHELASQWQRSVALLRRLQLRGPPPNSVSFTSAVSACAQGHAWQQALGFLRTARRQQLQSVSMVNTAISACAASKQWRQALHLLQPDLVSYNAFLAACESQWELALTALQCMQQRLLRPDLISFNSMLTTFAKGAEWQRALALLAHPLAAQDHISCNVAISACYKGMRWQAALLLFAAEQRLACEDPLALATTASALGEQMFWPREAALSAAAAALAKRWASGFTPRAREPLVLVNALGGMLRARGSWSGKAEFAFLRRVQYPVQSELLGGAGSNGRRLSSVAGLAGAMSADSLEGLGYGTLRLQTAASHLQRRLVQDVHDVDDQLLVIPLDQDPAAFALAAWMSFNLRNGPAALKSSGELVRPAVETRQECWLSRLPEADRCLCRDFFAHRGSWILRYGDTMSSVLIIRQGEVRVSALGAYHEGRVPQLLEVGRLGPGDSIGALCCLRQHDARFSFQVVSRSLQCSLVPSSLCAPMLNAMLMDVVKSEEAREELWARHVLQLLEDNALKDASDLVDRSGLGVRYGYVIPEHLKMRCHPDLPGLATRRRDPPPPFREKTLQEIQRDIREKLMMDEGTDVEEEEEEPVSPVKFRRGSMQVDLNALLRMDSPRRVKQGAPGLWRKEQGIWLGNKGVYVPRVASDLQSWRATKAYQFCRHFPVWQPERQEEEEPEIDVSPVSPAKVRILRQVHEALKSGVHTVNGEMVLDVDSLVNAIDPGRSERVRVSTLAEAIKDLGVASGQVDELLQHLDGKNLGYVNREQLIEALQPPTRNFKHLATEKAHSLQPSVEEEIIIGSDDAESSSESVEPMTTRRTTRMSLRLSPEQEMSEAVAHQALPPRRPLSAPTRCKKLDEKKPSPTGRFHADQLYTVRRALLRPQTLQTPPPVKRRVRYGRPKEEIPRCSPSPRKLV</sequence>
<feature type="domain" description="Cyclic nucleotide-binding" evidence="4">
    <location>
        <begin position="674"/>
        <end position="739"/>
    </location>
</feature>
<evidence type="ECO:0000259" key="4">
    <source>
        <dbReference type="PROSITE" id="PS50042"/>
    </source>
</evidence>
<evidence type="ECO:0000313" key="6">
    <source>
        <dbReference type="Proteomes" id="UP001178507"/>
    </source>
</evidence>
<dbReference type="SUPFAM" id="SSF51206">
    <property type="entry name" value="cAMP-binding domain-like"/>
    <property type="match status" value="1"/>
</dbReference>
<dbReference type="CDD" id="cd00038">
    <property type="entry name" value="CAP_ED"/>
    <property type="match status" value="1"/>
</dbReference>
<dbReference type="InterPro" id="IPR000595">
    <property type="entry name" value="cNMP-bd_dom"/>
</dbReference>
<gene>
    <name evidence="5" type="ORF">EVOR1521_LOCUS3099</name>
</gene>
<dbReference type="EMBL" id="CAUJNA010000180">
    <property type="protein sequence ID" value="CAJ1373215.1"/>
    <property type="molecule type" value="Genomic_DNA"/>
</dbReference>
<dbReference type="Gene3D" id="2.60.120.10">
    <property type="entry name" value="Jelly Rolls"/>
    <property type="match status" value="1"/>
</dbReference>
<dbReference type="InterPro" id="IPR018490">
    <property type="entry name" value="cNMP-bd_dom_sf"/>
</dbReference>
<proteinExistence type="predicted"/>
<dbReference type="Pfam" id="PF01535">
    <property type="entry name" value="PPR"/>
    <property type="match status" value="2"/>
</dbReference>
<dbReference type="InterPro" id="IPR014710">
    <property type="entry name" value="RmlC-like_jellyroll"/>
</dbReference>
<dbReference type="InterPro" id="IPR002885">
    <property type="entry name" value="PPR_rpt"/>
</dbReference>
<evidence type="ECO:0000313" key="5">
    <source>
        <dbReference type="EMBL" id="CAJ1373215.1"/>
    </source>
</evidence>